<dbReference type="GO" id="GO:0045271">
    <property type="term" value="C:respiratory chain complex I"/>
    <property type="evidence" value="ECO:0007669"/>
    <property type="project" value="InterPro"/>
</dbReference>
<dbReference type="RefSeq" id="WP_129340045.1">
    <property type="nucleotide sequence ID" value="NZ_JACIDD010000001.1"/>
</dbReference>
<proteinExistence type="predicted"/>
<dbReference type="PANTHER" id="PTHR12910:SF2">
    <property type="entry name" value="NADH DEHYDROGENASE [UBIQUINONE] 1 ALPHA SUBCOMPLEX SUBUNIT 12"/>
    <property type="match status" value="1"/>
</dbReference>
<dbReference type="EMBL" id="SDPT01000001">
    <property type="protein sequence ID" value="RXZ34247.1"/>
    <property type="molecule type" value="Genomic_DNA"/>
</dbReference>
<gene>
    <name evidence="1" type="ORF">EO081_00610</name>
</gene>
<dbReference type="AlphaFoldDB" id="A0A4V1QPL8"/>
<dbReference type="OrthoDB" id="9795340at2"/>
<evidence type="ECO:0000313" key="2">
    <source>
        <dbReference type="Proteomes" id="UP000292347"/>
    </source>
</evidence>
<name>A0A4V1QPL8_9SPHN</name>
<dbReference type="InterPro" id="IPR007763">
    <property type="entry name" value="NDUFA12"/>
</dbReference>
<evidence type="ECO:0000313" key="1">
    <source>
        <dbReference type="EMBL" id="RXZ34247.1"/>
    </source>
</evidence>
<keyword evidence="2" id="KW-1185">Reference proteome</keyword>
<organism evidence="1 2">
    <name type="scientific">Sphingomonas desiccabilis</name>
    <dbReference type="NCBI Taxonomy" id="429134"/>
    <lineage>
        <taxon>Bacteria</taxon>
        <taxon>Pseudomonadati</taxon>
        <taxon>Pseudomonadota</taxon>
        <taxon>Alphaproteobacteria</taxon>
        <taxon>Sphingomonadales</taxon>
        <taxon>Sphingomonadaceae</taxon>
        <taxon>Sphingomonas</taxon>
    </lineage>
</organism>
<reference evidence="1 2" key="1">
    <citation type="submission" date="2019-01" db="EMBL/GenBank/DDBJ databases">
        <title>Sphingomonas mucosissima sp. nov. and Sphingomonas desiccabilis sp. nov., from biological soil crusts in the Colorado Plateau, USA.</title>
        <authorList>
            <person name="Zhu D."/>
        </authorList>
    </citation>
    <scope>NUCLEOTIDE SEQUENCE [LARGE SCALE GENOMIC DNA]</scope>
    <source>
        <strain evidence="1 2">CP1D</strain>
    </source>
</reference>
<accession>A0A4V1QPL8</accession>
<comment type="caution">
    <text evidence="1">The sequence shown here is derived from an EMBL/GenBank/DDBJ whole genome shotgun (WGS) entry which is preliminary data.</text>
</comment>
<dbReference type="Pfam" id="PF05071">
    <property type="entry name" value="NDUFA12"/>
    <property type="match status" value="1"/>
</dbReference>
<dbReference type="Proteomes" id="UP000292347">
    <property type="component" value="Unassembled WGS sequence"/>
</dbReference>
<dbReference type="PANTHER" id="PTHR12910">
    <property type="entry name" value="NADH-UBIQUINONE OXIDOREDUCTASE SUBUNIT B17.2"/>
    <property type="match status" value="1"/>
</dbReference>
<sequence>MGMLKSIFTWWEGATIGTTLALRGRNKVGTDSLGNVYYEGGADTNGQPRRWVIYAGNNDASLVPPEWFSWLHHQIDGLPSEALPPVRTWEKPPEGNHTGTPLAWRPPGALDQGGQRIRATGDYEAWSPDA</sequence>
<dbReference type="GO" id="GO:0006979">
    <property type="term" value="P:response to oxidative stress"/>
    <property type="evidence" value="ECO:0007669"/>
    <property type="project" value="TreeGrafter"/>
</dbReference>
<protein>
    <submittedName>
        <fullName evidence="1">NADH:ubiquinone oxidoreductase subunit NDUFA12</fullName>
    </submittedName>
</protein>
<keyword evidence="1" id="KW-0830">Ubiquinone</keyword>
<dbReference type="NCBIfam" id="NF006040">
    <property type="entry name" value="PRK08183.1"/>
    <property type="match status" value="1"/>
</dbReference>